<keyword evidence="8" id="KW-0812">Transmembrane</keyword>
<dbReference type="Gene3D" id="1.10.287.950">
    <property type="entry name" value="Methyl-accepting chemotaxis protein"/>
    <property type="match status" value="1"/>
</dbReference>
<dbReference type="InterPro" id="IPR004090">
    <property type="entry name" value="Chemotax_Me-accpt_rcpt"/>
</dbReference>
<dbReference type="GO" id="GO:0006935">
    <property type="term" value="P:chemotaxis"/>
    <property type="evidence" value="ECO:0007669"/>
    <property type="project" value="InterPro"/>
</dbReference>
<dbReference type="SMART" id="SM00283">
    <property type="entry name" value="MA"/>
    <property type="match status" value="1"/>
</dbReference>
<dbReference type="GO" id="GO:0005886">
    <property type="term" value="C:plasma membrane"/>
    <property type="evidence" value="ECO:0007669"/>
    <property type="project" value="UniProtKB-SubCell"/>
</dbReference>
<keyword evidence="8" id="KW-0472">Membrane</keyword>
<feature type="domain" description="T-SNARE coiled-coil homology" evidence="10">
    <location>
        <begin position="459"/>
        <end position="521"/>
    </location>
</feature>
<evidence type="ECO:0000256" key="6">
    <source>
        <dbReference type="SAM" id="Coils"/>
    </source>
</evidence>
<evidence type="ECO:0000256" key="8">
    <source>
        <dbReference type="SAM" id="Phobius"/>
    </source>
</evidence>
<proteinExistence type="inferred from homology"/>
<dbReference type="RefSeq" id="WP_116000858.1">
    <property type="nucleotide sequence ID" value="NZ_QUOV01000001.1"/>
</dbReference>
<organism evidence="12 13">
    <name type="scientific">Thalassotalea euphylliae</name>
    <dbReference type="NCBI Taxonomy" id="1655234"/>
    <lineage>
        <taxon>Bacteria</taxon>
        <taxon>Pseudomonadati</taxon>
        <taxon>Pseudomonadota</taxon>
        <taxon>Gammaproteobacteria</taxon>
        <taxon>Alteromonadales</taxon>
        <taxon>Colwelliaceae</taxon>
        <taxon>Thalassotalea</taxon>
    </lineage>
</organism>
<feature type="domain" description="HAMP" evidence="11">
    <location>
        <begin position="214"/>
        <end position="267"/>
    </location>
</feature>
<sequence length="545" mass="59757">MITLLRNLKISQKIPLAIIIFIVIPVLMLLMALRSAGSINEGGQEIYDNYFVSVVNLTDARKHTYEEFVWLKSHIISPDDNAMREAERRITNAAQQLTISLDEFSKTLDPGEETELFQQVQDEVREMAKLRDQIVRLSQTNNDVEADRLANNEYRALFEQLHKQLEDMFQTNVVGAEAFYQSNQETYDASWQFIVSAILVVLVIGVGLGWGLVASIQQPLREATKQITDIDKNNDLTQSLPIVGQDEIAQMNTAFNSMVASLRTVIRDIAGSLKVLSSESDALAKVVDDSNCSLSTSSEVLAGVSHSTAEITSATQEIAQSADNARQEAQNSDKEAQQGLALQNQAINAVEGLKVNMTDTSAAIEQLSNDTNEIGSVLDVIRGIADQTNLLALNAAIEAARAGEQGRGFAVVADEVRTLAQRTQESTSEIQHMIEKLQAGAQLSVNAMQGSMDSLDKTVDLSQSSEQAITNIVDMLSNILSMNDQIASATEEQSVTLQSITEQVDEANQLSQRSNEALGMLQTSSNELRNIISVYEPLLAKFKIT</sequence>
<dbReference type="PANTHER" id="PTHR32089">
    <property type="entry name" value="METHYL-ACCEPTING CHEMOTAXIS PROTEIN MCPB"/>
    <property type="match status" value="1"/>
</dbReference>
<comment type="similarity">
    <text evidence="4">Belongs to the methyl-accepting chemotaxis (MCP) protein family.</text>
</comment>
<dbReference type="EMBL" id="QUOV01000001">
    <property type="protein sequence ID" value="REL36190.1"/>
    <property type="molecule type" value="Genomic_DNA"/>
</dbReference>
<dbReference type="Pfam" id="PF00015">
    <property type="entry name" value="MCPsignal"/>
    <property type="match status" value="1"/>
</dbReference>
<evidence type="ECO:0000313" key="12">
    <source>
        <dbReference type="EMBL" id="REL36190.1"/>
    </source>
</evidence>
<keyword evidence="2" id="KW-0997">Cell inner membrane</keyword>
<dbReference type="GO" id="GO:0007165">
    <property type="term" value="P:signal transduction"/>
    <property type="evidence" value="ECO:0007669"/>
    <property type="project" value="UniProtKB-KW"/>
</dbReference>
<dbReference type="Proteomes" id="UP000256999">
    <property type="component" value="Unassembled WGS sequence"/>
</dbReference>
<feature type="compositionally biased region" description="Polar residues" evidence="7">
    <location>
        <begin position="317"/>
        <end position="330"/>
    </location>
</feature>
<dbReference type="CDD" id="cd11386">
    <property type="entry name" value="MCP_signal"/>
    <property type="match status" value="1"/>
</dbReference>
<feature type="region of interest" description="Disordered" evidence="7">
    <location>
        <begin position="317"/>
        <end position="337"/>
    </location>
</feature>
<dbReference type="PROSITE" id="PS50192">
    <property type="entry name" value="T_SNARE"/>
    <property type="match status" value="1"/>
</dbReference>
<dbReference type="InterPro" id="IPR003660">
    <property type="entry name" value="HAMP_dom"/>
</dbReference>
<dbReference type="PANTHER" id="PTHR32089:SF120">
    <property type="entry name" value="METHYL-ACCEPTING CHEMOTAXIS PROTEIN TLPQ"/>
    <property type="match status" value="1"/>
</dbReference>
<feature type="coiled-coil region" evidence="6">
    <location>
        <begin position="83"/>
        <end position="147"/>
    </location>
</feature>
<feature type="transmembrane region" description="Helical" evidence="8">
    <location>
        <begin position="14"/>
        <end position="33"/>
    </location>
</feature>
<evidence type="ECO:0000313" key="13">
    <source>
        <dbReference type="Proteomes" id="UP000256999"/>
    </source>
</evidence>
<dbReference type="InterPro" id="IPR024478">
    <property type="entry name" value="HlyB_4HB_MCP"/>
</dbReference>
<protein>
    <submittedName>
        <fullName evidence="12">Methyl-accepting chemotaxis protein</fullName>
    </submittedName>
</protein>
<keyword evidence="8" id="KW-1133">Transmembrane helix</keyword>
<evidence type="ECO:0000259" key="11">
    <source>
        <dbReference type="PROSITE" id="PS50885"/>
    </source>
</evidence>
<dbReference type="PRINTS" id="PR00260">
    <property type="entry name" value="CHEMTRNSDUCR"/>
</dbReference>
<evidence type="ECO:0000259" key="10">
    <source>
        <dbReference type="PROSITE" id="PS50192"/>
    </source>
</evidence>
<dbReference type="FunFam" id="1.10.287.950:FF:000001">
    <property type="entry name" value="Methyl-accepting chemotaxis sensory transducer"/>
    <property type="match status" value="1"/>
</dbReference>
<feature type="transmembrane region" description="Helical" evidence="8">
    <location>
        <begin position="193"/>
        <end position="213"/>
    </location>
</feature>
<comment type="caution">
    <text evidence="12">The sequence shown here is derived from an EMBL/GenBank/DDBJ whole genome shotgun (WGS) entry which is preliminary data.</text>
</comment>
<dbReference type="CDD" id="cd06225">
    <property type="entry name" value="HAMP"/>
    <property type="match status" value="1"/>
</dbReference>
<reference evidence="12 13" key="1">
    <citation type="submission" date="2018-08" db="EMBL/GenBank/DDBJ databases">
        <title>Thalassotalea euphylliae genome.</title>
        <authorList>
            <person name="Summers S."/>
            <person name="Rice S.A."/>
            <person name="Freckelton M.L."/>
            <person name="Nedved B.T."/>
            <person name="Hadfield M.G."/>
        </authorList>
    </citation>
    <scope>NUCLEOTIDE SEQUENCE [LARGE SCALE GENOMIC DNA]</scope>
    <source>
        <strain evidence="12 13">H2</strain>
    </source>
</reference>
<dbReference type="SUPFAM" id="SSF58104">
    <property type="entry name" value="Methyl-accepting chemotaxis protein (MCP) signaling domain"/>
    <property type="match status" value="1"/>
</dbReference>
<evidence type="ECO:0000256" key="7">
    <source>
        <dbReference type="SAM" id="MobiDB-lite"/>
    </source>
</evidence>
<evidence type="ECO:0000256" key="2">
    <source>
        <dbReference type="ARBA" id="ARBA00022519"/>
    </source>
</evidence>
<keyword evidence="6" id="KW-0175">Coiled coil</keyword>
<dbReference type="SMART" id="SM00304">
    <property type="entry name" value="HAMP"/>
    <property type="match status" value="1"/>
</dbReference>
<dbReference type="PROSITE" id="PS50885">
    <property type="entry name" value="HAMP"/>
    <property type="match status" value="1"/>
</dbReference>
<gene>
    <name evidence="12" type="ORF">DXX92_13160</name>
</gene>
<dbReference type="Pfam" id="PF12729">
    <property type="entry name" value="4HB_MCP_1"/>
    <property type="match status" value="1"/>
</dbReference>
<dbReference type="Gene3D" id="6.10.340.10">
    <property type="match status" value="1"/>
</dbReference>
<evidence type="ECO:0000256" key="1">
    <source>
        <dbReference type="ARBA" id="ARBA00004429"/>
    </source>
</evidence>
<evidence type="ECO:0000256" key="3">
    <source>
        <dbReference type="ARBA" id="ARBA00023224"/>
    </source>
</evidence>
<evidence type="ECO:0000256" key="4">
    <source>
        <dbReference type="ARBA" id="ARBA00029447"/>
    </source>
</evidence>
<keyword evidence="2" id="KW-1003">Cell membrane</keyword>
<dbReference type="PROSITE" id="PS50111">
    <property type="entry name" value="CHEMOTAXIS_TRANSDUC_2"/>
    <property type="match status" value="1"/>
</dbReference>
<name>A0A3E0UH48_9GAMM</name>
<feature type="domain" description="Methyl-accepting transducer" evidence="9">
    <location>
        <begin position="272"/>
        <end position="508"/>
    </location>
</feature>
<dbReference type="InterPro" id="IPR004089">
    <property type="entry name" value="MCPsignal_dom"/>
</dbReference>
<evidence type="ECO:0000259" key="9">
    <source>
        <dbReference type="PROSITE" id="PS50111"/>
    </source>
</evidence>
<dbReference type="AlphaFoldDB" id="A0A3E0UH48"/>
<accession>A0A3E0UH48</accession>
<evidence type="ECO:0000256" key="5">
    <source>
        <dbReference type="PROSITE-ProRule" id="PRU00284"/>
    </source>
</evidence>
<dbReference type="InterPro" id="IPR000727">
    <property type="entry name" value="T_SNARE_dom"/>
</dbReference>
<comment type="subcellular location">
    <subcellularLocation>
        <location evidence="1">Cell inner membrane</location>
        <topology evidence="1">Multi-pass membrane protein</topology>
    </subcellularLocation>
</comment>
<dbReference type="Pfam" id="PF00672">
    <property type="entry name" value="HAMP"/>
    <property type="match status" value="1"/>
</dbReference>
<dbReference type="OrthoDB" id="2489132at2"/>
<keyword evidence="3 5" id="KW-0807">Transducer</keyword>
<dbReference type="GO" id="GO:0004888">
    <property type="term" value="F:transmembrane signaling receptor activity"/>
    <property type="evidence" value="ECO:0007669"/>
    <property type="project" value="InterPro"/>
</dbReference>